<dbReference type="InterPro" id="IPR039425">
    <property type="entry name" value="RNA_pol_sigma-70-like"/>
</dbReference>
<evidence type="ECO:0000256" key="2">
    <source>
        <dbReference type="ARBA" id="ARBA00023015"/>
    </source>
</evidence>
<dbReference type="EMBL" id="CP011390">
    <property type="protein sequence ID" value="ANE50283.1"/>
    <property type="molecule type" value="Genomic_DNA"/>
</dbReference>
<feature type="transmembrane region" description="Helical" evidence="5">
    <location>
        <begin position="176"/>
        <end position="193"/>
    </location>
</feature>
<dbReference type="OrthoDB" id="1100095at2"/>
<dbReference type="InterPro" id="IPR013324">
    <property type="entry name" value="RNA_pol_sigma_r3/r4-like"/>
</dbReference>
<dbReference type="GO" id="GO:0016987">
    <property type="term" value="F:sigma factor activity"/>
    <property type="evidence" value="ECO:0007669"/>
    <property type="project" value="UniProtKB-KW"/>
</dbReference>
<dbReference type="PANTHER" id="PTHR43133:SF46">
    <property type="entry name" value="RNA POLYMERASE SIGMA-70 FACTOR ECF SUBFAMILY"/>
    <property type="match status" value="1"/>
</dbReference>
<dbReference type="RefSeq" id="WP_066402863.1">
    <property type="nucleotide sequence ID" value="NZ_CP011390.1"/>
</dbReference>
<evidence type="ECO:0000256" key="1">
    <source>
        <dbReference type="ARBA" id="ARBA00010641"/>
    </source>
</evidence>
<gene>
    <name evidence="8" type="ORF">SY85_06985</name>
</gene>
<keyword evidence="5" id="KW-0472">Membrane</keyword>
<protein>
    <submittedName>
        <fullName evidence="8">RNA polymerase subunit sigma-24</fullName>
    </submittedName>
</protein>
<evidence type="ECO:0000313" key="9">
    <source>
        <dbReference type="Proteomes" id="UP000077177"/>
    </source>
</evidence>
<dbReference type="STRING" id="1492898.SY85_06985"/>
<sequence length="194" mass="22651">MDESEDELIERLNSRDEAAFEQVFKQHYKSLHAYAFTMLKDDDMAEEVVQNVFYKLWERSTELNITSTVAAYLFRAVHNESLNHLKHLKVRSQHQLYVSYRNDAHADTATKKLQVKELEKRLHAALTELPEGCRTVFQLSRFEELRYSEIADVLGISVKTVENQMGKALKLLRTKLAGFLTLLFILLTLLNRYL</sequence>
<organism evidence="8 9">
    <name type="scientific">Flavisolibacter tropicus</name>
    <dbReference type="NCBI Taxonomy" id="1492898"/>
    <lineage>
        <taxon>Bacteria</taxon>
        <taxon>Pseudomonadati</taxon>
        <taxon>Bacteroidota</taxon>
        <taxon>Chitinophagia</taxon>
        <taxon>Chitinophagales</taxon>
        <taxon>Chitinophagaceae</taxon>
        <taxon>Flavisolibacter</taxon>
    </lineage>
</organism>
<dbReference type="NCBIfam" id="TIGR02985">
    <property type="entry name" value="Sig70_bacteroi1"/>
    <property type="match status" value="1"/>
</dbReference>
<dbReference type="InterPro" id="IPR013325">
    <property type="entry name" value="RNA_pol_sigma_r2"/>
</dbReference>
<dbReference type="InterPro" id="IPR014327">
    <property type="entry name" value="RNA_pol_sigma70_bacteroid"/>
</dbReference>
<dbReference type="NCBIfam" id="TIGR02937">
    <property type="entry name" value="sigma70-ECF"/>
    <property type="match status" value="1"/>
</dbReference>
<dbReference type="KEGG" id="fla:SY85_06985"/>
<dbReference type="SUPFAM" id="SSF88659">
    <property type="entry name" value="Sigma3 and sigma4 domains of RNA polymerase sigma factors"/>
    <property type="match status" value="1"/>
</dbReference>
<evidence type="ECO:0000256" key="3">
    <source>
        <dbReference type="ARBA" id="ARBA00023082"/>
    </source>
</evidence>
<dbReference type="PANTHER" id="PTHR43133">
    <property type="entry name" value="RNA POLYMERASE ECF-TYPE SIGMA FACTO"/>
    <property type="match status" value="1"/>
</dbReference>
<dbReference type="SUPFAM" id="SSF88946">
    <property type="entry name" value="Sigma2 domain of RNA polymerase sigma factors"/>
    <property type="match status" value="1"/>
</dbReference>
<comment type="similarity">
    <text evidence="1">Belongs to the sigma-70 factor family. ECF subfamily.</text>
</comment>
<dbReference type="Gene3D" id="1.10.10.10">
    <property type="entry name" value="Winged helix-like DNA-binding domain superfamily/Winged helix DNA-binding domain"/>
    <property type="match status" value="1"/>
</dbReference>
<accession>A0A172TU30</accession>
<evidence type="ECO:0000259" key="6">
    <source>
        <dbReference type="Pfam" id="PF04542"/>
    </source>
</evidence>
<evidence type="ECO:0000313" key="8">
    <source>
        <dbReference type="EMBL" id="ANE50283.1"/>
    </source>
</evidence>
<dbReference type="InterPro" id="IPR007627">
    <property type="entry name" value="RNA_pol_sigma70_r2"/>
</dbReference>
<dbReference type="GO" id="GO:0003677">
    <property type="term" value="F:DNA binding"/>
    <property type="evidence" value="ECO:0007669"/>
    <property type="project" value="InterPro"/>
</dbReference>
<dbReference type="InterPro" id="IPR036388">
    <property type="entry name" value="WH-like_DNA-bd_sf"/>
</dbReference>
<dbReference type="Pfam" id="PF08281">
    <property type="entry name" value="Sigma70_r4_2"/>
    <property type="match status" value="1"/>
</dbReference>
<dbReference type="InterPro" id="IPR013249">
    <property type="entry name" value="RNA_pol_sigma70_r4_t2"/>
</dbReference>
<keyword evidence="2" id="KW-0805">Transcription regulation</keyword>
<reference evidence="8 9" key="2">
    <citation type="journal article" date="2016" name="Int. J. Syst. Evol. Microbiol.">
        <title>Flavisolibacter tropicus sp. nov., isolated from tropical soil.</title>
        <authorList>
            <person name="Lee J.J."/>
            <person name="Kang M.S."/>
            <person name="Kim G.S."/>
            <person name="Lee C.S."/>
            <person name="Lim S."/>
            <person name="Lee J."/>
            <person name="Roh S.H."/>
            <person name="Kang H."/>
            <person name="Ha J.M."/>
            <person name="Bae S."/>
            <person name="Jung H.Y."/>
            <person name="Kim M.K."/>
        </authorList>
    </citation>
    <scope>NUCLEOTIDE SEQUENCE [LARGE SCALE GENOMIC DNA]</scope>
    <source>
        <strain evidence="8 9">LCS9</strain>
    </source>
</reference>
<keyword evidence="5" id="KW-0812">Transmembrane</keyword>
<name>A0A172TU30_9BACT</name>
<dbReference type="Pfam" id="PF04542">
    <property type="entry name" value="Sigma70_r2"/>
    <property type="match status" value="1"/>
</dbReference>
<feature type="domain" description="RNA polymerase sigma-70 region 2" evidence="6">
    <location>
        <begin position="24"/>
        <end position="87"/>
    </location>
</feature>
<dbReference type="InterPro" id="IPR014284">
    <property type="entry name" value="RNA_pol_sigma-70_dom"/>
</dbReference>
<dbReference type="CDD" id="cd06171">
    <property type="entry name" value="Sigma70_r4"/>
    <property type="match status" value="1"/>
</dbReference>
<proteinExistence type="inferred from homology"/>
<keyword evidence="3" id="KW-0731">Sigma factor</keyword>
<keyword evidence="5" id="KW-1133">Transmembrane helix</keyword>
<dbReference type="AlphaFoldDB" id="A0A172TU30"/>
<evidence type="ECO:0000259" key="7">
    <source>
        <dbReference type="Pfam" id="PF08281"/>
    </source>
</evidence>
<reference evidence="9" key="1">
    <citation type="submission" date="2015-01" db="EMBL/GenBank/DDBJ databases">
        <title>Flavisolibacter sp./LCS9/ whole genome sequencing.</title>
        <authorList>
            <person name="Kim M.K."/>
            <person name="Srinivasan S."/>
            <person name="Lee J.-J."/>
        </authorList>
    </citation>
    <scope>NUCLEOTIDE SEQUENCE [LARGE SCALE GENOMIC DNA]</scope>
    <source>
        <strain evidence="9">LCS9</strain>
    </source>
</reference>
<evidence type="ECO:0000256" key="4">
    <source>
        <dbReference type="ARBA" id="ARBA00023163"/>
    </source>
</evidence>
<keyword evidence="9" id="KW-1185">Reference proteome</keyword>
<dbReference type="Gene3D" id="1.10.1740.10">
    <property type="match status" value="1"/>
</dbReference>
<evidence type="ECO:0000256" key="5">
    <source>
        <dbReference type="SAM" id="Phobius"/>
    </source>
</evidence>
<dbReference type="Proteomes" id="UP000077177">
    <property type="component" value="Chromosome"/>
</dbReference>
<keyword evidence="4" id="KW-0804">Transcription</keyword>
<feature type="domain" description="RNA polymerase sigma factor 70 region 4 type 2" evidence="7">
    <location>
        <begin position="121"/>
        <end position="172"/>
    </location>
</feature>
<dbReference type="GO" id="GO:0006352">
    <property type="term" value="P:DNA-templated transcription initiation"/>
    <property type="evidence" value="ECO:0007669"/>
    <property type="project" value="InterPro"/>
</dbReference>